<dbReference type="Proteomes" id="UP000288058">
    <property type="component" value="Unassembled WGS sequence"/>
</dbReference>
<dbReference type="RefSeq" id="WP_126783095.1">
    <property type="nucleotide sequence ID" value="NZ_PIQC01000010.1"/>
</dbReference>
<dbReference type="InterPro" id="IPR027417">
    <property type="entry name" value="P-loop_NTPase"/>
</dbReference>
<evidence type="ECO:0000256" key="2">
    <source>
        <dbReference type="SAM" id="Phobius"/>
    </source>
</evidence>
<evidence type="ECO:0000256" key="1">
    <source>
        <dbReference type="SAM" id="MobiDB-lite"/>
    </source>
</evidence>
<name>A0A432YT20_9GAMM</name>
<dbReference type="InterPro" id="IPR052026">
    <property type="entry name" value="ExeA_AAA_ATPase_DNA-bind"/>
</dbReference>
<protein>
    <recommendedName>
        <fullName evidence="3">SPOR domain-containing protein</fullName>
    </recommendedName>
</protein>
<dbReference type="InterPro" id="IPR007730">
    <property type="entry name" value="SPOR-like_dom"/>
</dbReference>
<feature type="region of interest" description="Disordered" evidence="1">
    <location>
        <begin position="237"/>
        <end position="263"/>
    </location>
</feature>
<keyword evidence="5" id="KW-1185">Reference proteome</keyword>
<dbReference type="PANTHER" id="PTHR35894">
    <property type="entry name" value="GENERAL SECRETION PATHWAY PROTEIN A-RELATED"/>
    <property type="match status" value="1"/>
</dbReference>
<evidence type="ECO:0000313" key="5">
    <source>
        <dbReference type="Proteomes" id="UP000288058"/>
    </source>
</evidence>
<dbReference type="GO" id="GO:0016887">
    <property type="term" value="F:ATP hydrolysis activity"/>
    <property type="evidence" value="ECO:0007669"/>
    <property type="project" value="InterPro"/>
</dbReference>
<keyword evidence="2" id="KW-0812">Transmembrane</keyword>
<evidence type="ECO:0000259" key="3">
    <source>
        <dbReference type="PROSITE" id="PS51724"/>
    </source>
</evidence>
<dbReference type="SUPFAM" id="SSF52540">
    <property type="entry name" value="P-loop containing nucleoside triphosphate hydrolases"/>
    <property type="match status" value="1"/>
</dbReference>
<accession>A0A432YT20</accession>
<feature type="compositionally biased region" description="Low complexity" evidence="1">
    <location>
        <begin position="306"/>
        <end position="337"/>
    </location>
</feature>
<dbReference type="PANTHER" id="PTHR35894:SF5">
    <property type="entry name" value="MU-LIKE PROPHAGE FLUMU DNA TRANSPOSITION PROTEIN B"/>
    <property type="match status" value="1"/>
</dbReference>
<dbReference type="EMBL" id="PIQC01000010">
    <property type="protein sequence ID" value="RUO64679.1"/>
    <property type="molecule type" value="Genomic_DNA"/>
</dbReference>
<reference evidence="5" key="1">
    <citation type="journal article" date="2018" name="Front. Microbiol.">
        <title>Genome-Based Analysis Reveals the Taxonomy and Diversity of the Family Idiomarinaceae.</title>
        <authorList>
            <person name="Liu Y."/>
            <person name="Lai Q."/>
            <person name="Shao Z."/>
        </authorList>
    </citation>
    <scope>NUCLEOTIDE SEQUENCE [LARGE SCALE GENOMIC DNA]</scope>
    <source>
        <strain evidence="5">R22</strain>
    </source>
</reference>
<gene>
    <name evidence="4" type="ORF">CWI78_12310</name>
</gene>
<dbReference type="OrthoDB" id="6189127at2"/>
<dbReference type="Pfam" id="PF05036">
    <property type="entry name" value="SPOR"/>
    <property type="match status" value="1"/>
</dbReference>
<dbReference type="Pfam" id="PF13401">
    <property type="entry name" value="AAA_22"/>
    <property type="match status" value="1"/>
</dbReference>
<feature type="region of interest" description="Disordered" evidence="1">
    <location>
        <begin position="306"/>
        <end position="338"/>
    </location>
</feature>
<dbReference type="Gene3D" id="3.40.50.300">
    <property type="entry name" value="P-loop containing nucleotide triphosphate hydrolases"/>
    <property type="match status" value="1"/>
</dbReference>
<feature type="region of interest" description="Disordered" evidence="1">
    <location>
        <begin position="387"/>
        <end position="406"/>
    </location>
</feature>
<dbReference type="AlphaFoldDB" id="A0A432YT20"/>
<evidence type="ECO:0000313" key="4">
    <source>
        <dbReference type="EMBL" id="RUO64679.1"/>
    </source>
</evidence>
<keyword evidence="2" id="KW-0472">Membrane</keyword>
<feature type="domain" description="SPOR" evidence="3">
    <location>
        <begin position="447"/>
        <end position="522"/>
    </location>
</feature>
<dbReference type="InterPro" id="IPR049945">
    <property type="entry name" value="AAA_22"/>
</dbReference>
<dbReference type="InterPro" id="IPR036680">
    <property type="entry name" value="SPOR-like_sf"/>
</dbReference>
<comment type="caution">
    <text evidence="4">The sequence shown here is derived from an EMBL/GenBank/DDBJ whole genome shotgun (WGS) entry which is preliminary data.</text>
</comment>
<dbReference type="GO" id="GO:0042834">
    <property type="term" value="F:peptidoglycan binding"/>
    <property type="evidence" value="ECO:0007669"/>
    <property type="project" value="InterPro"/>
</dbReference>
<sequence length="533" mass="59111">MQALATTQHIVAAPVKTKPSQQQVIDQLHQQCQQSVSLIMLHGKEGSGKTTIAEVFLEQASEYAEVAFISANERSTNDRVRAQILNQLFGTISINDESLSRQMQRQRPLSHAIIVIDNGEQLTESFLAECISTVTQLSAIGQRTSIVITGDSRWAQQQRPAPHLRVQGPTMIEIQPLNHDEQIRFVQALLPEKQRSFWNLERIQQFLNSIHGFPGEIQQRLQLTLTTQAARYRDTNAEENAKENSDNNDASEQSKANHKSEQNNRRKMRLWPIILIAAVISLAFAGFLNKEQLTAFWQQVNPESAAAAETEAENSEANSASTAADETAAEATEQTASLPSFEPLTERSLELVPAELAASYRNALGTLNTVAASEVTEGDISLGFIKQQKQPQEAEPVGSSNEPSAVEAGIQTVVAEPEPEVKAEQPEPQPQQSQPQALPFQTQWAQDQNASNYTLQISIISDPQLLRNFRNDYDIAANTQVYQRADQRYVVIFGSYPSIEQARAAATQLPTEVQQMEPWAKSFASVQSDINSQ</sequence>
<organism evidence="4 5">
    <name type="scientific">Idiomarina ramblicola</name>
    <dbReference type="NCBI Taxonomy" id="263724"/>
    <lineage>
        <taxon>Bacteria</taxon>
        <taxon>Pseudomonadati</taxon>
        <taxon>Pseudomonadota</taxon>
        <taxon>Gammaproteobacteria</taxon>
        <taxon>Alteromonadales</taxon>
        <taxon>Idiomarinaceae</taxon>
        <taxon>Idiomarina</taxon>
    </lineage>
</organism>
<feature type="compositionally biased region" description="Low complexity" evidence="1">
    <location>
        <begin position="430"/>
        <end position="441"/>
    </location>
</feature>
<feature type="region of interest" description="Disordered" evidence="1">
    <location>
        <begin position="418"/>
        <end position="441"/>
    </location>
</feature>
<proteinExistence type="predicted"/>
<dbReference type="PROSITE" id="PS51724">
    <property type="entry name" value="SPOR"/>
    <property type="match status" value="1"/>
</dbReference>
<feature type="transmembrane region" description="Helical" evidence="2">
    <location>
        <begin position="270"/>
        <end position="288"/>
    </location>
</feature>
<dbReference type="Gene3D" id="3.30.70.1070">
    <property type="entry name" value="Sporulation related repeat"/>
    <property type="match status" value="1"/>
</dbReference>
<keyword evidence="2" id="KW-1133">Transmembrane helix</keyword>